<evidence type="ECO:0000256" key="1">
    <source>
        <dbReference type="SAM" id="MobiDB-lite"/>
    </source>
</evidence>
<dbReference type="Proteomes" id="UP000318294">
    <property type="component" value="Unassembled WGS sequence"/>
</dbReference>
<keyword evidence="2" id="KW-0547">Nucleotide-binding</keyword>
<feature type="compositionally biased region" description="Low complexity" evidence="1">
    <location>
        <begin position="21"/>
        <end position="34"/>
    </location>
</feature>
<dbReference type="EMBL" id="VJON01000001">
    <property type="protein sequence ID" value="TSE36530.1"/>
    <property type="molecule type" value="Genomic_DNA"/>
</dbReference>
<evidence type="ECO:0000313" key="2">
    <source>
        <dbReference type="EMBL" id="TSE36530.1"/>
    </source>
</evidence>
<dbReference type="AlphaFoldDB" id="A0A554XL28"/>
<proteinExistence type="predicted"/>
<protein>
    <submittedName>
        <fullName evidence="2">DNA helicase II</fullName>
        <ecNumber evidence="2">3.6.4.12</ecNumber>
    </submittedName>
</protein>
<accession>A0A554XL28</accession>
<dbReference type="Pfam" id="PF21196">
    <property type="entry name" value="PcrA_UvrD_tudor"/>
    <property type="match status" value="1"/>
</dbReference>
<name>A0A554XL28_9BURK</name>
<comment type="caution">
    <text evidence="2">The sequence shown here is derived from an EMBL/GenBank/DDBJ whole genome shotgun (WGS) entry which is preliminary data.</text>
</comment>
<dbReference type="GO" id="GO:0016787">
    <property type="term" value="F:hydrolase activity"/>
    <property type="evidence" value="ECO:0007669"/>
    <property type="project" value="UniProtKB-KW"/>
</dbReference>
<feature type="region of interest" description="Disordered" evidence="1">
    <location>
        <begin position="1"/>
        <end position="34"/>
    </location>
</feature>
<dbReference type="EC" id="3.6.4.12" evidence="2"/>
<organism evidence="2 3">
    <name type="scientific">Tepidimonas charontis</name>
    <dbReference type="NCBI Taxonomy" id="2267262"/>
    <lineage>
        <taxon>Bacteria</taxon>
        <taxon>Pseudomonadati</taxon>
        <taxon>Pseudomonadota</taxon>
        <taxon>Betaproteobacteria</taxon>
        <taxon>Burkholderiales</taxon>
        <taxon>Tepidimonas</taxon>
    </lineage>
</organism>
<reference evidence="2 3" key="1">
    <citation type="submission" date="2019-07" db="EMBL/GenBank/DDBJ databases">
        <title>Tepidimonas charontis SPSP-6 draft genome.</title>
        <authorList>
            <person name="Da Costa M.S."/>
            <person name="Froufe H.J.C."/>
            <person name="Egas C."/>
            <person name="Albuquerque L."/>
        </authorList>
    </citation>
    <scope>NUCLEOTIDE SEQUENCE [LARGE SCALE GENOMIC DNA]</scope>
    <source>
        <strain evidence="2 3">SPSP-6</strain>
    </source>
</reference>
<keyword evidence="2" id="KW-0067">ATP-binding</keyword>
<keyword evidence="3" id="KW-1185">Reference proteome</keyword>
<keyword evidence="2" id="KW-0378">Hydrolase</keyword>
<sequence>MPQPAWGRSALGEEAPGTWLPGVGPAARAPGRAEPAVSASGAEIRAGMTVFHAKFGEGRVLAIEGRGSDARAQVDFRRHGTKWLALAVAKLTPVE</sequence>
<gene>
    <name evidence="2" type="primary">uvrD_1</name>
    <name evidence="2" type="ORF">Tchar_00155</name>
</gene>
<keyword evidence="2" id="KW-0347">Helicase</keyword>
<dbReference type="GO" id="GO:0003678">
    <property type="term" value="F:DNA helicase activity"/>
    <property type="evidence" value="ECO:0007669"/>
    <property type="project" value="UniProtKB-EC"/>
</dbReference>
<evidence type="ECO:0000313" key="3">
    <source>
        <dbReference type="Proteomes" id="UP000318294"/>
    </source>
</evidence>